<evidence type="ECO:0000313" key="2">
    <source>
        <dbReference type="EMBL" id="KAE8396681.1"/>
    </source>
</evidence>
<dbReference type="EMBL" id="ML735214">
    <property type="protein sequence ID" value="KAE8396681.1"/>
    <property type="molecule type" value="Genomic_DNA"/>
</dbReference>
<dbReference type="Pfam" id="PF03446">
    <property type="entry name" value="NAD_binding_2"/>
    <property type="match status" value="1"/>
</dbReference>
<dbReference type="InterPro" id="IPR051265">
    <property type="entry name" value="HIBADH-related_NP60_sf"/>
</dbReference>
<protein>
    <recommendedName>
        <fullName evidence="1">6-phosphogluconate dehydrogenase NADP-binding domain-containing protein</fullName>
    </recommendedName>
</protein>
<dbReference type="Gene3D" id="3.40.50.720">
    <property type="entry name" value="NAD(P)-binding Rossmann-like Domain"/>
    <property type="match status" value="1"/>
</dbReference>
<dbReference type="PROSITE" id="PS00895">
    <property type="entry name" value="3_HYDROXYISOBUT_DH"/>
    <property type="match status" value="1"/>
</dbReference>
<proteinExistence type="predicted"/>
<dbReference type="InterPro" id="IPR036291">
    <property type="entry name" value="NAD(P)-bd_dom_sf"/>
</dbReference>
<reference evidence="2" key="1">
    <citation type="submission" date="2019-04" db="EMBL/GenBank/DDBJ databases">
        <title>Friends and foes A comparative genomics studyof 23 Aspergillus species from section Flavi.</title>
        <authorList>
            <consortium name="DOE Joint Genome Institute"/>
            <person name="Kjaerbolling I."/>
            <person name="Vesth T."/>
            <person name="Frisvad J.C."/>
            <person name="Nybo J.L."/>
            <person name="Theobald S."/>
            <person name="Kildgaard S."/>
            <person name="Isbrandt T."/>
            <person name="Kuo A."/>
            <person name="Sato A."/>
            <person name="Lyhne E.K."/>
            <person name="Kogle M.E."/>
            <person name="Wiebenga A."/>
            <person name="Kun R.S."/>
            <person name="Lubbers R.J."/>
            <person name="Makela M.R."/>
            <person name="Barry K."/>
            <person name="Chovatia M."/>
            <person name="Clum A."/>
            <person name="Daum C."/>
            <person name="Haridas S."/>
            <person name="He G."/>
            <person name="LaButti K."/>
            <person name="Lipzen A."/>
            <person name="Mondo S."/>
            <person name="Riley R."/>
            <person name="Salamov A."/>
            <person name="Simmons B.A."/>
            <person name="Magnuson J.K."/>
            <person name="Henrissat B."/>
            <person name="Mortensen U.H."/>
            <person name="Larsen T.O."/>
            <person name="Devries R.P."/>
            <person name="Grigoriev I.V."/>
            <person name="Machida M."/>
            <person name="Baker S.E."/>
            <person name="Andersen M.R."/>
        </authorList>
    </citation>
    <scope>NUCLEOTIDE SEQUENCE [LARGE SCALE GENOMIC DNA]</scope>
    <source>
        <strain evidence="2">IBT 14317</strain>
    </source>
</reference>
<dbReference type="GO" id="GO:0050661">
    <property type="term" value="F:NADP binding"/>
    <property type="evidence" value="ECO:0007669"/>
    <property type="project" value="InterPro"/>
</dbReference>
<accession>A0A5N7CR64</accession>
<sequence>MRLSFLGLGTMGTPMALNLSRQFPVTIWNRSPSKCTPLRQKGLTIGETPAKVASQSDIIFTMLFDGPAVESILTPEFKSALRGKTLINTSSVIVECSHCLASQVHAVGVHFIEMPVSGSKVPVEQGRLVGMLAGDPVVVERVRPAVKPLTAAVVYCGPIGFGLTMKYAVNLYLITMTVGLAESVNLASAQGWI</sequence>
<dbReference type="SUPFAM" id="SSF51735">
    <property type="entry name" value="NAD(P)-binding Rossmann-fold domains"/>
    <property type="match status" value="1"/>
</dbReference>
<dbReference type="AlphaFoldDB" id="A0A5N7CR64"/>
<organism evidence="2">
    <name type="scientific">Petromyces alliaceus</name>
    <name type="common">Aspergillus alliaceus</name>
    <dbReference type="NCBI Taxonomy" id="209559"/>
    <lineage>
        <taxon>Eukaryota</taxon>
        <taxon>Fungi</taxon>
        <taxon>Dikarya</taxon>
        <taxon>Ascomycota</taxon>
        <taxon>Pezizomycotina</taxon>
        <taxon>Eurotiomycetes</taxon>
        <taxon>Eurotiomycetidae</taxon>
        <taxon>Eurotiales</taxon>
        <taxon>Aspergillaceae</taxon>
        <taxon>Aspergillus</taxon>
        <taxon>Aspergillus subgen. Circumdati</taxon>
    </lineage>
</organism>
<dbReference type="PANTHER" id="PTHR43580">
    <property type="entry name" value="OXIDOREDUCTASE GLYR1-RELATED"/>
    <property type="match status" value="1"/>
</dbReference>
<dbReference type="GO" id="GO:0016491">
    <property type="term" value="F:oxidoreductase activity"/>
    <property type="evidence" value="ECO:0007669"/>
    <property type="project" value="InterPro"/>
</dbReference>
<dbReference type="OrthoDB" id="21615at2759"/>
<dbReference type="InterPro" id="IPR002204">
    <property type="entry name" value="3-OH-isobutyrate_DH-rel_CS"/>
</dbReference>
<name>A0A5N7CR64_PETAA</name>
<evidence type="ECO:0000259" key="1">
    <source>
        <dbReference type="Pfam" id="PF03446"/>
    </source>
</evidence>
<dbReference type="PANTHER" id="PTHR43580:SF2">
    <property type="entry name" value="CYTOKINE-LIKE NUCLEAR FACTOR N-PAC"/>
    <property type="match status" value="1"/>
</dbReference>
<gene>
    <name evidence="2" type="ORF">BDV23DRAFT_177675</name>
</gene>
<feature type="domain" description="6-phosphogluconate dehydrogenase NADP-binding" evidence="1">
    <location>
        <begin position="3"/>
        <end position="157"/>
    </location>
</feature>
<dbReference type="Proteomes" id="UP000326877">
    <property type="component" value="Unassembled WGS sequence"/>
</dbReference>
<dbReference type="InterPro" id="IPR006115">
    <property type="entry name" value="6PGDH_NADP-bd"/>
</dbReference>